<dbReference type="PANTHER" id="PTHR32089">
    <property type="entry name" value="METHYL-ACCEPTING CHEMOTAXIS PROTEIN MCPB"/>
    <property type="match status" value="1"/>
</dbReference>
<dbReference type="RefSeq" id="WP_090619583.1">
    <property type="nucleotide sequence ID" value="NZ_FOFD01000004.1"/>
</dbReference>
<dbReference type="InterPro" id="IPR009050">
    <property type="entry name" value="Globin-like_sf"/>
</dbReference>
<reference evidence="7" key="1">
    <citation type="submission" date="2016-10" db="EMBL/GenBank/DDBJ databases">
        <authorList>
            <person name="Varghese N."/>
            <person name="Submissions S."/>
        </authorList>
    </citation>
    <scope>NUCLEOTIDE SEQUENCE [LARGE SCALE GENOMIC DNA]</scope>
    <source>
        <strain evidence="7">DSM 25055</strain>
    </source>
</reference>
<gene>
    <name evidence="6" type="ORF">SAMN04489841_3462</name>
</gene>
<dbReference type="SUPFAM" id="SSF58104">
    <property type="entry name" value="Methyl-accepting chemotaxis protein (MCP) signaling domain"/>
    <property type="match status" value="1"/>
</dbReference>
<dbReference type="Proteomes" id="UP000199114">
    <property type="component" value="Unassembled WGS sequence"/>
</dbReference>
<accession>A0A1H9MSK1</accession>
<dbReference type="OrthoDB" id="8523at2157"/>
<dbReference type="EMBL" id="FOFD01000004">
    <property type="protein sequence ID" value="SER26113.1"/>
    <property type="molecule type" value="Genomic_DNA"/>
</dbReference>
<dbReference type="InterPro" id="IPR012292">
    <property type="entry name" value="Globin/Proto"/>
</dbReference>
<dbReference type="CDD" id="cd01068">
    <property type="entry name" value="globin_sensor"/>
    <property type="match status" value="1"/>
</dbReference>
<dbReference type="GO" id="GO:0019825">
    <property type="term" value="F:oxygen binding"/>
    <property type="evidence" value="ECO:0007669"/>
    <property type="project" value="InterPro"/>
</dbReference>
<dbReference type="Pfam" id="PF00015">
    <property type="entry name" value="MCPsignal"/>
    <property type="match status" value="1"/>
</dbReference>
<sequence length="548" mass="60208">MQPQQTFGRGGLNGFLDVDDLVDRIGLDEDEIAWRKEFIGFDEVDERRLSDLQPLVRANAETIADDFYENVLRYEQTRAIVDRSPKDVDALKQTQQAYLVSLAAGEYDREFFENRARIGKLHELLDMPLKQYIGQYGVYYDLILSRLNERIQQRVIDAIEEWVDDRDAEVEDGSLERLAGALGIGGGTESDEDGLEESFEATVRRTIDDGMMDVLSLLRIINLDMQIATDTYVDSYAQRLEDSIERRKRLAREVEDDVQGPIAELHDSSEVVARRAEAISDHTESQAAGITRAAGELNDMSAAVEEVASVADEVREESDRTERLAASGVDAADDALDELEAIEAATDRVADAADSLADRTDEIDDVVDRLDDLAERTSVLAANAKIESSRSDGNGSETMSVIANEVRSFARQTKADLAEIETAVEAVREDAAATVETTEETVARVDAGTDRVRETVDSLEAIHDSARETASGMEDVATAADQQARGVEVTAETLEDLSQSADTVASAAESVAAASQQQTASLREVRESVARLTDDEPTDDPPVYERLG</sequence>
<feature type="compositionally biased region" description="Low complexity" evidence="4">
    <location>
        <begin position="509"/>
        <end position="521"/>
    </location>
</feature>
<dbReference type="GO" id="GO:0020037">
    <property type="term" value="F:heme binding"/>
    <property type="evidence" value="ECO:0007669"/>
    <property type="project" value="InterPro"/>
</dbReference>
<organism evidence="6 7">
    <name type="scientific">Natrinema salaciae</name>
    <dbReference type="NCBI Taxonomy" id="1186196"/>
    <lineage>
        <taxon>Archaea</taxon>
        <taxon>Methanobacteriati</taxon>
        <taxon>Methanobacteriota</taxon>
        <taxon>Stenosarchaea group</taxon>
        <taxon>Halobacteria</taxon>
        <taxon>Halobacteriales</taxon>
        <taxon>Natrialbaceae</taxon>
        <taxon>Natrinema</taxon>
    </lineage>
</organism>
<protein>
    <submittedName>
        <fullName evidence="6">Methyl-accepting chemotaxis protein</fullName>
    </submittedName>
</protein>
<dbReference type="InterPro" id="IPR039379">
    <property type="entry name" value="Protoglobin_sensor_dom"/>
</dbReference>
<dbReference type="InterPro" id="IPR044398">
    <property type="entry name" value="Globin-sensor_dom"/>
</dbReference>
<feature type="domain" description="Methyl-accepting transducer" evidence="5">
    <location>
        <begin position="261"/>
        <end position="498"/>
    </location>
</feature>
<dbReference type="Pfam" id="PF11563">
    <property type="entry name" value="Protoglobin"/>
    <property type="match status" value="1"/>
</dbReference>
<evidence type="ECO:0000256" key="3">
    <source>
        <dbReference type="PROSITE-ProRule" id="PRU00284"/>
    </source>
</evidence>
<dbReference type="STRING" id="1186196.SAMN04489841_3462"/>
<dbReference type="Gene3D" id="1.10.287.950">
    <property type="entry name" value="Methyl-accepting chemotaxis protein"/>
    <property type="match status" value="1"/>
</dbReference>
<dbReference type="InterPro" id="IPR004089">
    <property type="entry name" value="MCPsignal_dom"/>
</dbReference>
<comment type="similarity">
    <text evidence="2">Belongs to the methyl-accepting chemotaxis (MCP) protein family.</text>
</comment>
<dbReference type="SUPFAM" id="SSF46458">
    <property type="entry name" value="Globin-like"/>
    <property type="match status" value="1"/>
</dbReference>
<keyword evidence="1 3" id="KW-0807">Transducer</keyword>
<feature type="compositionally biased region" description="Basic and acidic residues" evidence="4">
    <location>
        <begin position="523"/>
        <end position="534"/>
    </location>
</feature>
<dbReference type="SMART" id="SM00283">
    <property type="entry name" value="MA"/>
    <property type="match status" value="1"/>
</dbReference>
<keyword evidence="7" id="KW-1185">Reference proteome</keyword>
<dbReference type="AlphaFoldDB" id="A0A1H9MSK1"/>
<evidence type="ECO:0000256" key="1">
    <source>
        <dbReference type="ARBA" id="ARBA00023224"/>
    </source>
</evidence>
<dbReference type="GO" id="GO:0016020">
    <property type="term" value="C:membrane"/>
    <property type="evidence" value="ECO:0007669"/>
    <property type="project" value="InterPro"/>
</dbReference>
<dbReference type="PANTHER" id="PTHR32089:SF112">
    <property type="entry name" value="LYSOZYME-LIKE PROTEIN-RELATED"/>
    <property type="match status" value="1"/>
</dbReference>
<proteinExistence type="inferred from homology"/>
<dbReference type="GO" id="GO:0007165">
    <property type="term" value="P:signal transduction"/>
    <property type="evidence" value="ECO:0007669"/>
    <property type="project" value="UniProtKB-KW"/>
</dbReference>
<feature type="region of interest" description="Disordered" evidence="4">
    <location>
        <begin position="509"/>
        <end position="548"/>
    </location>
</feature>
<dbReference type="Gene3D" id="1.10.490.10">
    <property type="entry name" value="Globins"/>
    <property type="match status" value="1"/>
</dbReference>
<name>A0A1H9MSK1_9EURY</name>
<evidence type="ECO:0000313" key="7">
    <source>
        <dbReference type="Proteomes" id="UP000199114"/>
    </source>
</evidence>
<evidence type="ECO:0000256" key="2">
    <source>
        <dbReference type="ARBA" id="ARBA00029447"/>
    </source>
</evidence>
<dbReference type="PROSITE" id="PS50111">
    <property type="entry name" value="CHEMOTAXIS_TRANSDUC_2"/>
    <property type="match status" value="1"/>
</dbReference>
<evidence type="ECO:0000259" key="5">
    <source>
        <dbReference type="PROSITE" id="PS50111"/>
    </source>
</evidence>
<evidence type="ECO:0000256" key="4">
    <source>
        <dbReference type="SAM" id="MobiDB-lite"/>
    </source>
</evidence>
<evidence type="ECO:0000313" key="6">
    <source>
        <dbReference type="EMBL" id="SER26113.1"/>
    </source>
</evidence>